<evidence type="ECO:0000313" key="1">
    <source>
        <dbReference type="EMBL" id="KAK7508646.1"/>
    </source>
</evidence>
<proteinExistence type="predicted"/>
<dbReference type="AlphaFoldDB" id="A0ABD0MBU9"/>
<reference evidence="1 2" key="1">
    <citation type="journal article" date="2023" name="Sci. Data">
        <title>Genome assembly of the Korean intertidal mud-creeper Batillaria attramentaria.</title>
        <authorList>
            <person name="Patra A.K."/>
            <person name="Ho P.T."/>
            <person name="Jun S."/>
            <person name="Lee S.J."/>
            <person name="Kim Y."/>
            <person name="Won Y.J."/>
        </authorList>
    </citation>
    <scope>NUCLEOTIDE SEQUENCE [LARGE SCALE GENOMIC DNA]</scope>
    <source>
        <strain evidence="1">Wonlab-2016</strain>
    </source>
</reference>
<feature type="non-terminal residue" evidence="1">
    <location>
        <position position="1"/>
    </location>
</feature>
<dbReference type="InterPro" id="IPR011993">
    <property type="entry name" value="PH-like_dom_sf"/>
</dbReference>
<evidence type="ECO:0000313" key="2">
    <source>
        <dbReference type="Proteomes" id="UP001519460"/>
    </source>
</evidence>
<protein>
    <submittedName>
        <fullName evidence="1">Uncharacterized protein</fullName>
    </submittedName>
</protein>
<accession>A0ABD0MBU9</accession>
<dbReference type="Gene3D" id="2.30.29.30">
    <property type="entry name" value="Pleckstrin-homology domain (PH domain)/Phosphotyrosine-binding domain (PTB)"/>
    <property type="match status" value="1"/>
</dbReference>
<gene>
    <name evidence="1" type="ORF">BaRGS_00000212</name>
</gene>
<organism evidence="1 2">
    <name type="scientific">Batillaria attramentaria</name>
    <dbReference type="NCBI Taxonomy" id="370345"/>
    <lineage>
        <taxon>Eukaryota</taxon>
        <taxon>Metazoa</taxon>
        <taxon>Spiralia</taxon>
        <taxon>Lophotrochozoa</taxon>
        <taxon>Mollusca</taxon>
        <taxon>Gastropoda</taxon>
        <taxon>Caenogastropoda</taxon>
        <taxon>Sorbeoconcha</taxon>
        <taxon>Cerithioidea</taxon>
        <taxon>Batillariidae</taxon>
        <taxon>Batillaria</taxon>
    </lineage>
</organism>
<dbReference type="EMBL" id="JACVVK020000001">
    <property type="protein sequence ID" value="KAK7508646.1"/>
    <property type="molecule type" value="Genomic_DNA"/>
</dbReference>
<comment type="caution">
    <text evidence="1">The sequence shown here is derived from an EMBL/GenBank/DDBJ whole genome shotgun (WGS) entry which is preliminary data.</text>
</comment>
<keyword evidence="2" id="KW-1185">Reference proteome</keyword>
<dbReference type="Proteomes" id="UP001519460">
    <property type="component" value="Unassembled WGS sequence"/>
</dbReference>
<dbReference type="SUPFAM" id="SSF50729">
    <property type="entry name" value="PH domain-like"/>
    <property type="match status" value="1"/>
</dbReference>
<name>A0ABD0MBU9_9CAEN</name>
<sequence length="302" mass="34288">RSQTLVGGDEDAESDYDLDFDSYQPVRGLYNDHEVMIVTPRLAELDHHSLQCVNHGTTLVRWEEDSGRSCLVYMRLESDNCTLTWCRPSWSSLRGAMNPPDYVLRGEGDHPPSLQLMCARYASGAESTCYDGVEEGFIDIFTVKDVFMGDEAVDLNCIARRHSLLDMTHDDNCITILYGSNLAENRRLCLVAPSRTAAVWYRSLRHLQAAATKIRHQTDKRGLWLKQQYLQLYYESEKCQGPTPADAIKVRKILRQSDMYLKLTPIRLHFGAHSPLYVSSTTVYCAENLSIHSSAPTFLVEV</sequence>